<sequence>MNANQTIEKLKAMRLSAMAELHYNQLKDNRVETHTADQYLALLTDHQWEDRQNRKIERLLLQANFKQRATMADIDYTQSRNLDKNMFERLATLDFISRKENIIITGASGVGKSYLAQALGHQGCMMKYKTIYTNTARLLKKLKLSKVDGTYLKELAKLLKADILIFDDFGLQSFDNHAREAIMDIIDDRYNKKSTIIVSQIPVSAWYDIIGEGTIADAILDRIVNSSHRINLVGESLRKGKIKKD</sequence>
<organism evidence="5 6">
    <name type="scientific">Aquimarina algiphila</name>
    <dbReference type="NCBI Taxonomy" id="2047982"/>
    <lineage>
        <taxon>Bacteria</taxon>
        <taxon>Pseudomonadati</taxon>
        <taxon>Bacteroidota</taxon>
        <taxon>Flavobacteriia</taxon>
        <taxon>Flavobacteriales</taxon>
        <taxon>Flavobacteriaceae</taxon>
        <taxon>Aquimarina</taxon>
    </lineage>
</organism>
<dbReference type="OrthoDB" id="8064373at2"/>
<keyword evidence="3 5" id="KW-0067">ATP-binding</keyword>
<dbReference type="Pfam" id="PF01695">
    <property type="entry name" value="IstB_IS21"/>
    <property type="match status" value="1"/>
</dbReference>
<protein>
    <submittedName>
        <fullName evidence="5">ATP-binding protein</fullName>
    </submittedName>
</protein>
<dbReference type="PIRSF" id="PIRSF003073">
    <property type="entry name" value="DNAC_TnpB_IstB"/>
    <property type="match status" value="1"/>
</dbReference>
<dbReference type="SUPFAM" id="SSF52540">
    <property type="entry name" value="P-loop containing nucleoside triphosphate hydrolases"/>
    <property type="match status" value="1"/>
</dbReference>
<evidence type="ECO:0000256" key="2">
    <source>
        <dbReference type="ARBA" id="ARBA00022741"/>
    </source>
</evidence>
<dbReference type="SMART" id="SM00382">
    <property type="entry name" value="AAA"/>
    <property type="match status" value="1"/>
</dbReference>
<evidence type="ECO:0000313" key="6">
    <source>
        <dbReference type="Proteomes" id="UP000318833"/>
    </source>
</evidence>
<proteinExistence type="inferred from homology"/>
<dbReference type="Proteomes" id="UP000318833">
    <property type="component" value="Unassembled WGS sequence"/>
</dbReference>
<dbReference type="InterPro" id="IPR047661">
    <property type="entry name" value="IstB"/>
</dbReference>
<evidence type="ECO:0000256" key="1">
    <source>
        <dbReference type="ARBA" id="ARBA00008059"/>
    </source>
</evidence>
<dbReference type="Gene3D" id="3.40.50.300">
    <property type="entry name" value="P-loop containing nucleotide triphosphate hydrolases"/>
    <property type="match status" value="1"/>
</dbReference>
<dbReference type="InterPro" id="IPR028350">
    <property type="entry name" value="DNAC/IstB-like"/>
</dbReference>
<evidence type="ECO:0000256" key="3">
    <source>
        <dbReference type="ARBA" id="ARBA00022840"/>
    </source>
</evidence>
<dbReference type="NCBIfam" id="NF038214">
    <property type="entry name" value="IS21_help_AAA"/>
    <property type="match status" value="1"/>
</dbReference>
<dbReference type="RefSeq" id="WP_143917826.1">
    <property type="nucleotide sequence ID" value="NZ_VLNR01000053.1"/>
</dbReference>
<reference evidence="5 6" key="1">
    <citation type="submission" date="2019-07" db="EMBL/GenBank/DDBJ databases">
        <title>The draft genome sequence of Aquimarina algiphila M91.</title>
        <authorList>
            <person name="Meng X."/>
        </authorList>
    </citation>
    <scope>NUCLEOTIDE SEQUENCE [LARGE SCALE GENOMIC DNA]</scope>
    <source>
        <strain evidence="5 6">M91</strain>
    </source>
</reference>
<dbReference type="GO" id="GO:0005524">
    <property type="term" value="F:ATP binding"/>
    <property type="evidence" value="ECO:0007669"/>
    <property type="project" value="UniProtKB-KW"/>
</dbReference>
<feature type="domain" description="AAA+ ATPase" evidence="4">
    <location>
        <begin position="98"/>
        <end position="231"/>
    </location>
</feature>
<dbReference type="EMBL" id="VLNR01000053">
    <property type="protein sequence ID" value="TSE05839.1"/>
    <property type="molecule type" value="Genomic_DNA"/>
</dbReference>
<dbReference type="CDD" id="cd00009">
    <property type="entry name" value="AAA"/>
    <property type="match status" value="1"/>
</dbReference>
<accession>A0A554VF96</accession>
<comment type="similarity">
    <text evidence="1">Belongs to the IS21/IS1162 putative ATP-binding protein family.</text>
</comment>
<name>A0A554VF96_9FLAO</name>
<dbReference type="InterPro" id="IPR003593">
    <property type="entry name" value="AAA+_ATPase"/>
</dbReference>
<dbReference type="GO" id="GO:0006260">
    <property type="term" value="P:DNA replication"/>
    <property type="evidence" value="ECO:0007669"/>
    <property type="project" value="TreeGrafter"/>
</dbReference>
<comment type="caution">
    <text evidence="5">The sequence shown here is derived from an EMBL/GenBank/DDBJ whole genome shotgun (WGS) entry which is preliminary data.</text>
</comment>
<dbReference type="InterPro" id="IPR027417">
    <property type="entry name" value="P-loop_NTPase"/>
</dbReference>
<keyword evidence="2" id="KW-0547">Nucleotide-binding</keyword>
<evidence type="ECO:0000313" key="5">
    <source>
        <dbReference type="EMBL" id="TSE05839.1"/>
    </source>
</evidence>
<dbReference type="InterPro" id="IPR002611">
    <property type="entry name" value="IstB_ATP-bd"/>
</dbReference>
<gene>
    <name evidence="5" type="ORF">FOF46_21205</name>
</gene>
<dbReference type="PANTHER" id="PTHR30050:SF4">
    <property type="entry name" value="ATP-BINDING PROTEIN RV3427C IN INSERTION SEQUENCE-RELATED"/>
    <property type="match status" value="1"/>
</dbReference>
<evidence type="ECO:0000259" key="4">
    <source>
        <dbReference type="SMART" id="SM00382"/>
    </source>
</evidence>
<dbReference type="PANTHER" id="PTHR30050">
    <property type="entry name" value="CHROMOSOMAL REPLICATION INITIATOR PROTEIN DNAA"/>
    <property type="match status" value="1"/>
</dbReference>
<keyword evidence="6" id="KW-1185">Reference proteome</keyword>
<dbReference type="AlphaFoldDB" id="A0A554VF96"/>